<reference evidence="1 2" key="1">
    <citation type="submission" date="2019-12" db="EMBL/GenBank/DDBJ databases">
        <title>Corynebacterium sp. nov., isolated from feces of the Anser Albifrons in China.</title>
        <authorList>
            <person name="Liu Q."/>
        </authorList>
    </citation>
    <scope>NUCLEOTIDE SEQUENCE [LARGE SCALE GENOMIC DNA]</scope>
    <source>
        <strain evidence="1 2">4H37-19</strain>
    </source>
</reference>
<keyword evidence="2" id="KW-1185">Reference proteome</keyword>
<dbReference type="Proteomes" id="UP000516320">
    <property type="component" value="Chromosome"/>
</dbReference>
<proteinExistence type="predicted"/>
<sequence length="176" mass="19629">MSSTPASPPEVTFRPERTHLLGAIIMAAIGILAAGSAPTPWCWILMALFLVVVALFCWWTLRTRTAVSESGISLVYAFKSAQKFSWDDIKGVSFKGSRTLLHTTNQGVFTVPVVSFNNLPQLQEASRGRIPDVLTQGREAVDAKVRVVHRDGHQVLLSEEEYEEYQQCQQARRPQD</sequence>
<organism evidence="1 2">
    <name type="scientific">Corynebacterium poyangense</name>
    <dbReference type="NCBI Taxonomy" id="2684405"/>
    <lineage>
        <taxon>Bacteria</taxon>
        <taxon>Bacillati</taxon>
        <taxon>Actinomycetota</taxon>
        <taxon>Actinomycetes</taxon>
        <taxon>Mycobacteriales</taxon>
        <taxon>Corynebacteriaceae</taxon>
        <taxon>Corynebacterium</taxon>
    </lineage>
</organism>
<dbReference type="Pfam" id="PF10756">
    <property type="entry name" value="bPH_6"/>
    <property type="match status" value="1"/>
</dbReference>
<dbReference type="EMBL" id="CP046884">
    <property type="protein sequence ID" value="QNQ90099.1"/>
    <property type="molecule type" value="Genomic_DNA"/>
</dbReference>
<protein>
    <submittedName>
        <fullName evidence="1">PH domain-containing protein</fullName>
    </submittedName>
</protein>
<dbReference type="AlphaFoldDB" id="A0A7H0SNH4"/>
<name>A0A7H0SNH4_9CORY</name>
<dbReference type="KEGG" id="cpoy:GP475_05140"/>
<dbReference type="RefSeq" id="WP_187975560.1">
    <property type="nucleotide sequence ID" value="NZ_CP046884.1"/>
</dbReference>
<evidence type="ECO:0000313" key="1">
    <source>
        <dbReference type="EMBL" id="QNQ90099.1"/>
    </source>
</evidence>
<accession>A0A7H0SNH4</accession>
<gene>
    <name evidence="1" type="ORF">GP475_05140</name>
</gene>
<dbReference type="InterPro" id="IPR019692">
    <property type="entry name" value="CFP-6_PH"/>
</dbReference>
<evidence type="ECO:0000313" key="2">
    <source>
        <dbReference type="Proteomes" id="UP000516320"/>
    </source>
</evidence>